<evidence type="ECO:0000256" key="9">
    <source>
        <dbReference type="ARBA" id="ARBA00022771"/>
    </source>
</evidence>
<dbReference type="GO" id="GO:0036503">
    <property type="term" value="P:ERAD pathway"/>
    <property type="evidence" value="ECO:0007669"/>
    <property type="project" value="TreeGrafter"/>
</dbReference>
<dbReference type="InterPro" id="IPR001841">
    <property type="entry name" value="Znf_RING"/>
</dbReference>
<dbReference type="PhylomeDB" id="A0A060T830"/>
<feature type="compositionally biased region" description="Low complexity" evidence="17">
    <location>
        <begin position="363"/>
        <end position="383"/>
    </location>
</feature>
<dbReference type="EMBL" id="HG937693">
    <property type="protein sequence ID" value="CDP35336.1"/>
    <property type="molecule type" value="Genomic_DNA"/>
</dbReference>
<dbReference type="PANTHER" id="PTHR22763">
    <property type="entry name" value="RING ZINC FINGER PROTEIN"/>
    <property type="match status" value="1"/>
</dbReference>
<feature type="transmembrane region" description="Helical" evidence="18">
    <location>
        <begin position="166"/>
        <end position="183"/>
    </location>
</feature>
<evidence type="ECO:0000256" key="15">
    <source>
        <dbReference type="PROSITE-ProRule" id="PRU00175"/>
    </source>
</evidence>
<evidence type="ECO:0000256" key="16">
    <source>
        <dbReference type="SAM" id="Coils"/>
    </source>
</evidence>
<dbReference type="InterPro" id="IPR058051">
    <property type="entry name" value="Znf_RING_synoviolin"/>
</dbReference>
<keyword evidence="14 18" id="KW-0472">Membrane</keyword>
<evidence type="ECO:0000256" key="5">
    <source>
        <dbReference type="ARBA" id="ARBA00012483"/>
    </source>
</evidence>
<reference evidence="20" key="2">
    <citation type="submission" date="2014-06" db="EMBL/GenBank/DDBJ databases">
        <title>The complete genome of Blastobotrys (Arxula) adeninivorans LS3 - a yeast of biotechnological interest.</title>
        <authorList>
            <person name="Kunze G."/>
            <person name="Gaillardin C."/>
            <person name="Czernicka M."/>
            <person name="Durrens P."/>
            <person name="Martin T."/>
            <person name="Boer E."/>
            <person name="Gabaldon T."/>
            <person name="Cruz J."/>
            <person name="Talla E."/>
            <person name="Marck C."/>
            <person name="Goffeau A."/>
            <person name="Barbe V."/>
            <person name="Baret P."/>
            <person name="Baronian K."/>
            <person name="Beier S."/>
            <person name="Bleykasten C."/>
            <person name="Bode R."/>
            <person name="Casaregola S."/>
            <person name="Despons L."/>
            <person name="Fairhead C."/>
            <person name="Giersberg M."/>
            <person name="Gierski P."/>
            <person name="Hahnel U."/>
            <person name="Hartmann A."/>
            <person name="Jankowska D."/>
            <person name="Jubin C."/>
            <person name="Jung P."/>
            <person name="Lafontaine I."/>
            <person name="Leh-Louis V."/>
            <person name="Lemaire M."/>
            <person name="Marcet-Houben M."/>
            <person name="Mascher M."/>
            <person name="Morel G."/>
            <person name="Richard G.-F."/>
            <person name="Riechen J."/>
            <person name="Sacerdot C."/>
            <person name="Sarkar A."/>
            <person name="Savel G."/>
            <person name="Schacherer J."/>
            <person name="Sherman D."/>
            <person name="Straub M.-L."/>
            <person name="Stein N."/>
            <person name="Thierry A."/>
            <person name="Trautwein-Schult A."/>
            <person name="Westhof E."/>
            <person name="Worch S."/>
            <person name="Dujon B."/>
            <person name="Souciet J.-L."/>
            <person name="Wincker P."/>
            <person name="Scholz U."/>
            <person name="Neuveglise N."/>
        </authorList>
    </citation>
    <scope>NUCLEOTIDE SEQUENCE</scope>
    <source>
        <strain evidence="20">LS3</strain>
    </source>
</reference>
<feature type="domain" description="RING-type" evidence="19">
    <location>
        <begin position="298"/>
        <end position="345"/>
    </location>
</feature>
<evidence type="ECO:0000256" key="14">
    <source>
        <dbReference type="ARBA" id="ARBA00023136"/>
    </source>
</evidence>
<protein>
    <recommendedName>
        <fullName evidence="5">RING-type E3 ubiquitin transferase</fullName>
        <ecNumber evidence="5">2.3.2.27</ecNumber>
    </recommendedName>
</protein>
<name>A0A060T830_BLAAD</name>
<feature type="compositionally biased region" description="Polar residues" evidence="17">
    <location>
        <begin position="392"/>
        <end position="410"/>
    </location>
</feature>
<keyword evidence="12" id="KW-0862">Zinc</keyword>
<dbReference type="InterPro" id="IPR013083">
    <property type="entry name" value="Znf_RING/FYVE/PHD"/>
</dbReference>
<feature type="transmembrane region" description="Helical" evidence="18">
    <location>
        <begin position="31"/>
        <end position="59"/>
    </location>
</feature>
<accession>A0A060T830</accession>
<evidence type="ECO:0000313" key="20">
    <source>
        <dbReference type="EMBL" id="CDP35336.1"/>
    </source>
</evidence>
<dbReference type="InterPro" id="IPR057992">
    <property type="entry name" value="TPR_SYVN1_N"/>
</dbReference>
<dbReference type="GO" id="GO:0061630">
    <property type="term" value="F:ubiquitin protein ligase activity"/>
    <property type="evidence" value="ECO:0007669"/>
    <property type="project" value="UniProtKB-EC"/>
</dbReference>
<gene>
    <name evidence="20" type="ORF">GNLVRS02_ARAD1C33088g</name>
</gene>
<evidence type="ECO:0000256" key="2">
    <source>
        <dbReference type="ARBA" id="ARBA00004477"/>
    </source>
</evidence>
<organism evidence="20">
    <name type="scientific">Blastobotrys adeninivorans</name>
    <name type="common">Yeast</name>
    <name type="synonym">Arxula adeninivorans</name>
    <dbReference type="NCBI Taxonomy" id="409370"/>
    <lineage>
        <taxon>Eukaryota</taxon>
        <taxon>Fungi</taxon>
        <taxon>Dikarya</taxon>
        <taxon>Ascomycota</taxon>
        <taxon>Saccharomycotina</taxon>
        <taxon>Dipodascomycetes</taxon>
        <taxon>Dipodascales</taxon>
        <taxon>Trichomonascaceae</taxon>
        <taxon>Blastobotrys</taxon>
    </lineage>
</organism>
<dbReference type="EC" id="2.3.2.27" evidence="5"/>
<evidence type="ECO:0000256" key="11">
    <source>
        <dbReference type="ARBA" id="ARBA00022824"/>
    </source>
</evidence>
<evidence type="ECO:0000256" key="12">
    <source>
        <dbReference type="ARBA" id="ARBA00022833"/>
    </source>
</evidence>
<evidence type="ECO:0000256" key="7">
    <source>
        <dbReference type="ARBA" id="ARBA00022692"/>
    </source>
</evidence>
<dbReference type="GO" id="GO:0043161">
    <property type="term" value="P:proteasome-mediated ubiquitin-dependent protein catabolic process"/>
    <property type="evidence" value="ECO:0007669"/>
    <property type="project" value="TreeGrafter"/>
</dbReference>
<dbReference type="InterPro" id="IPR050731">
    <property type="entry name" value="HRD1_E3_ubiq-ligases"/>
</dbReference>
<evidence type="ECO:0000259" key="19">
    <source>
        <dbReference type="PROSITE" id="PS50089"/>
    </source>
</evidence>
<dbReference type="PROSITE" id="PS50089">
    <property type="entry name" value="ZF_RING_2"/>
    <property type="match status" value="1"/>
</dbReference>
<keyword evidence="6" id="KW-0808">Transferase</keyword>
<dbReference type="AlphaFoldDB" id="A0A060T830"/>
<comment type="similarity">
    <text evidence="4">Belongs to the HRD1 family.</text>
</comment>
<feature type="region of interest" description="Disordered" evidence="17">
    <location>
        <begin position="352"/>
        <end position="410"/>
    </location>
</feature>
<dbReference type="SUPFAM" id="SSF57850">
    <property type="entry name" value="RING/U-box"/>
    <property type="match status" value="1"/>
</dbReference>
<evidence type="ECO:0000256" key="4">
    <source>
        <dbReference type="ARBA" id="ARBA00010089"/>
    </source>
</evidence>
<dbReference type="GO" id="GO:0008270">
    <property type="term" value="F:zinc ion binding"/>
    <property type="evidence" value="ECO:0007669"/>
    <property type="project" value="UniProtKB-KW"/>
</dbReference>
<keyword evidence="8" id="KW-0479">Metal-binding</keyword>
<evidence type="ECO:0000256" key="10">
    <source>
        <dbReference type="ARBA" id="ARBA00022786"/>
    </source>
</evidence>
<dbReference type="SMART" id="SM00184">
    <property type="entry name" value="RING"/>
    <property type="match status" value="1"/>
</dbReference>
<keyword evidence="10" id="KW-0833">Ubl conjugation pathway</keyword>
<keyword evidence="11" id="KW-0256">Endoplasmic reticulum</keyword>
<keyword evidence="9 15" id="KW-0863">Zinc-finger</keyword>
<reference evidence="20" key="1">
    <citation type="submission" date="2014-02" db="EMBL/GenBank/DDBJ databases">
        <authorList>
            <person name="Genoscope - CEA"/>
        </authorList>
    </citation>
    <scope>NUCLEOTIDE SEQUENCE</scope>
    <source>
        <strain evidence="20">LS3</strain>
    </source>
</reference>
<dbReference type="Pfam" id="PF13639">
    <property type="entry name" value="zf-RING_2"/>
    <property type="match status" value="1"/>
</dbReference>
<feature type="transmembrane region" description="Helical" evidence="18">
    <location>
        <begin position="142"/>
        <end position="159"/>
    </location>
</feature>
<feature type="transmembrane region" description="Helical" evidence="18">
    <location>
        <begin position="105"/>
        <end position="122"/>
    </location>
</feature>
<evidence type="ECO:0000256" key="8">
    <source>
        <dbReference type="ARBA" id="ARBA00022723"/>
    </source>
</evidence>
<dbReference type="GO" id="GO:0005789">
    <property type="term" value="C:endoplasmic reticulum membrane"/>
    <property type="evidence" value="ECO:0007669"/>
    <property type="project" value="UniProtKB-SubCell"/>
</dbReference>
<evidence type="ECO:0000256" key="17">
    <source>
        <dbReference type="SAM" id="MobiDB-lite"/>
    </source>
</evidence>
<dbReference type="Pfam" id="PF25563">
    <property type="entry name" value="TPR_SYVN1_N"/>
    <property type="match status" value="1"/>
</dbReference>
<comment type="pathway">
    <text evidence="3">Protein modification; protein ubiquitination.</text>
</comment>
<evidence type="ECO:0000256" key="1">
    <source>
        <dbReference type="ARBA" id="ARBA00000900"/>
    </source>
</evidence>
<comment type="subcellular location">
    <subcellularLocation>
        <location evidence="2">Endoplasmic reticulum membrane</location>
        <topology evidence="2">Multi-pass membrane protein</topology>
    </subcellularLocation>
</comment>
<feature type="transmembrane region" description="Helical" evidence="18">
    <location>
        <begin position="7"/>
        <end position="25"/>
    </location>
</feature>
<keyword evidence="13 18" id="KW-1133">Transmembrane helix</keyword>
<dbReference type="Gene3D" id="3.30.40.10">
    <property type="entry name" value="Zinc/RING finger domain, C3HC4 (zinc finger)"/>
    <property type="match status" value="1"/>
</dbReference>
<feature type="coiled-coil region" evidence="16">
    <location>
        <begin position="513"/>
        <end position="554"/>
    </location>
</feature>
<keyword evidence="7 18" id="KW-0812">Transmembrane</keyword>
<proteinExistence type="inferred from homology"/>
<dbReference type="PANTHER" id="PTHR22763:SF184">
    <property type="entry name" value="E3 UBIQUITIN-PROTEIN LIGASE SYNOVIOLIN"/>
    <property type="match status" value="1"/>
</dbReference>
<evidence type="ECO:0000256" key="13">
    <source>
        <dbReference type="ARBA" id="ARBA00022989"/>
    </source>
</evidence>
<sequence>MGKMRFLAYAGISSILAGAVVGIAAVERPNFYSACIAISNSGLSVMVLLNVVVILTILFGRGLQLCLFGQLRALELDHLYEQTWYTLTEAFLTMTMFRDGFNVEFLGYFSLSLFLRVFHWISRDRVDLVFQTATPPSLLEKLRLAFALGLFWVCDFMLLRMCLKQLFNSFGTFIMFTFEFALLHNNIVTSIGKYVLNLAEQKYLSEHEDEDTWESKGMWMYILEIVTDFTRLVIYAAQFVFMLKPFGLPVHIVRDVYISVASFVGRVRDFSRFLHARQQMDQQIADAREGDLVRDNICIVCREDMEIIQGQSRRSVPKRLSCGHVIHHGCLKSWLERSQRCPTCRTPVFGTDPNHTPWNVPRANANNDAQNNANGNAAPARNHNGTEVPVDHSQNQGNGSNASTRTTGTVNDLPTNAIVFERDITLPTGWTALRSRVTPEGVQQIQLNEDTWATVVSNPAQPQRQSSPAFGATPASISTYSTLRSQDQSASDSIQMMFSQLEDRVKSALTTENQHSEGEIRQLRTMFSQLEQQLRTVEAQQVSLQNRLQRIEDRLNHQEQ</sequence>
<keyword evidence="16" id="KW-0175">Coiled coil</keyword>
<evidence type="ECO:0000256" key="6">
    <source>
        <dbReference type="ARBA" id="ARBA00022679"/>
    </source>
</evidence>
<evidence type="ECO:0000256" key="18">
    <source>
        <dbReference type="SAM" id="Phobius"/>
    </source>
</evidence>
<comment type="catalytic activity">
    <reaction evidence="1">
        <text>S-ubiquitinyl-[E2 ubiquitin-conjugating enzyme]-L-cysteine + [acceptor protein]-L-lysine = [E2 ubiquitin-conjugating enzyme]-L-cysteine + N(6)-ubiquitinyl-[acceptor protein]-L-lysine.</text>
        <dbReference type="EC" id="2.3.2.27"/>
    </reaction>
</comment>
<dbReference type="CDD" id="cd16479">
    <property type="entry name" value="RING-H2_synoviolin"/>
    <property type="match status" value="1"/>
</dbReference>
<evidence type="ECO:0000256" key="3">
    <source>
        <dbReference type="ARBA" id="ARBA00004906"/>
    </source>
</evidence>